<gene>
    <name evidence="2" type="ORF">D8M03_05965</name>
</gene>
<accession>A0A494Z734</accession>
<keyword evidence="1" id="KW-0812">Transmembrane</keyword>
<evidence type="ECO:0000313" key="2">
    <source>
        <dbReference type="EMBL" id="RKQ18395.1"/>
    </source>
</evidence>
<comment type="caution">
    <text evidence="2">The sequence shown here is derived from an EMBL/GenBank/DDBJ whole genome shotgun (WGS) entry which is preliminary data.</text>
</comment>
<dbReference type="Proteomes" id="UP000272238">
    <property type="component" value="Unassembled WGS sequence"/>
</dbReference>
<dbReference type="RefSeq" id="WP_121213866.1">
    <property type="nucleotide sequence ID" value="NZ_JAMYWW010000001.1"/>
</dbReference>
<reference evidence="2 3" key="1">
    <citation type="journal article" date="2016" name="Antonie Van Leeuwenhoek">
        <title>Lysinibacillus endophyticus sp. nov., an indole-3-acetic acid producing endophytic bacterium isolated from corn root (Zea mays cv. Xinken-5).</title>
        <authorList>
            <person name="Yu J."/>
            <person name="Guan X."/>
            <person name="Liu C."/>
            <person name="Xiang W."/>
            <person name="Yu Z."/>
            <person name="Liu X."/>
            <person name="Wang G."/>
        </authorList>
    </citation>
    <scope>NUCLEOTIDE SEQUENCE [LARGE SCALE GENOMIC DNA]</scope>
    <source>
        <strain evidence="2 3">DSM 100506</strain>
    </source>
</reference>
<feature type="transmembrane region" description="Helical" evidence="1">
    <location>
        <begin position="7"/>
        <end position="26"/>
    </location>
</feature>
<dbReference type="AlphaFoldDB" id="A0A494Z734"/>
<evidence type="ECO:0000313" key="3">
    <source>
        <dbReference type="Proteomes" id="UP000272238"/>
    </source>
</evidence>
<keyword evidence="1" id="KW-0472">Membrane</keyword>
<organism evidence="2 3">
    <name type="scientific">Ureibacillus endophyticus</name>
    <dbReference type="NCBI Taxonomy" id="1978490"/>
    <lineage>
        <taxon>Bacteria</taxon>
        <taxon>Bacillati</taxon>
        <taxon>Bacillota</taxon>
        <taxon>Bacilli</taxon>
        <taxon>Bacillales</taxon>
        <taxon>Caryophanaceae</taxon>
        <taxon>Ureibacillus</taxon>
    </lineage>
</organism>
<protein>
    <submittedName>
        <fullName evidence="2">Uncharacterized protein</fullName>
    </submittedName>
</protein>
<sequence>MKKLGFLFMFIGIVLIAIFMFTDIQITFNSWLIGFIISLLVSFAGMVLLILHLAKEIKEEKRLK</sequence>
<keyword evidence="3" id="KW-1185">Reference proteome</keyword>
<dbReference type="EMBL" id="RBZN01000009">
    <property type="protein sequence ID" value="RKQ18395.1"/>
    <property type="molecule type" value="Genomic_DNA"/>
</dbReference>
<keyword evidence="1" id="KW-1133">Transmembrane helix</keyword>
<feature type="transmembrane region" description="Helical" evidence="1">
    <location>
        <begin position="32"/>
        <end position="54"/>
    </location>
</feature>
<proteinExistence type="predicted"/>
<dbReference type="OrthoDB" id="2739988at2"/>
<evidence type="ECO:0000256" key="1">
    <source>
        <dbReference type="SAM" id="Phobius"/>
    </source>
</evidence>
<name>A0A494Z734_9BACL</name>